<evidence type="ECO:0000313" key="2">
    <source>
        <dbReference type="EMBL" id="QUX25556.1"/>
    </source>
</evidence>
<keyword evidence="3" id="KW-1185">Reference proteome</keyword>
<gene>
    <name evidence="2" type="ORF">KGD84_15740</name>
</gene>
<reference evidence="2 3" key="1">
    <citation type="submission" date="2021-05" db="EMBL/GenBank/DDBJ databases">
        <title>Direct Submission.</title>
        <authorList>
            <person name="Li K."/>
            <person name="Gao J."/>
        </authorList>
    </citation>
    <scope>NUCLEOTIDE SEQUENCE [LARGE SCALE GENOMIC DNA]</scope>
    <source>
        <strain evidence="2 3">Mg02</strain>
    </source>
</reference>
<name>A0ABX8BU02_9ACTN</name>
<organism evidence="2 3">
    <name type="scientific">Nocardiopsis changdeensis</name>
    <dbReference type="NCBI Taxonomy" id="2831969"/>
    <lineage>
        <taxon>Bacteria</taxon>
        <taxon>Bacillati</taxon>
        <taxon>Actinomycetota</taxon>
        <taxon>Actinomycetes</taxon>
        <taxon>Streptosporangiales</taxon>
        <taxon>Nocardiopsidaceae</taxon>
        <taxon>Nocardiopsis</taxon>
    </lineage>
</organism>
<evidence type="ECO:0008006" key="4">
    <source>
        <dbReference type="Google" id="ProtNLM"/>
    </source>
</evidence>
<evidence type="ECO:0000313" key="3">
    <source>
        <dbReference type="Proteomes" id="UP000676079"/>
    </source>
</evidence>
<evidence type="ECO:0000256" key="1">
    <source>
        <dbReference type="SAM" id="MobiDB-lite"/>
    </source>
</evidence>
<accession>A0ABX8BU02</accession>
<dbReference type="EMBL" id="CP074133">
    <property type="protein sequence ID" value="QUX25556.1"/>
    <property type="molecule type" value="Genomic_DNA"/>
</dbReference>
<dbReference type="Gene3D" id="3.30.530.20">
    <property type="match status" value="1"/>
</dbReference>
<proteinExistence type="predicted"/>
<dbReference type="RefSeq" id="WP_220561159.1">
    <property type="nucleotide sequence ID" value="NZ_CP074133.1"/>
</dbReference>
<sequence length="243" mass="26627">MTRHKSFKQQVRTRMAKTGESYTAARAHLLPDGARPAAGEAPAPAATAPEPAAPAAPEQTTATMRARVSSDAVRERTGRGYDEWFAVLDAWGATGRTHKEIAAHLVRERGVAGWWAQSLTVAYEQERGMRAPGQRKDGYSANASKTVRAPAEEVFAALSEKDVRERWLADADLTVRSDNPPKRVTADLGDGTRVVFYLTARDADRVSVAVEQSRLADPDAATGAKEFWRERLGRLKDLVERDS</sequence>
<dbReference type="SUPFAM" id="SSF55961">
    <property type="entry name" value="Bet v1-like"/>
    <property type="match status" value="1"/>
</dbReference>
<feature type="region of interest" description="Disordered" evidence="1">
    <location>
        <begin position="1"/>
        <end position="70"/>
    </location>
</feature>
<protein>
    <recommendedName>
        <fullName evidence="4">DUF4287 domain-containing protein</fullName>
    </recommendedName>
</protein>
<dbReference type="Proteomes" id="UP000676079">
    <property type="component" value="Chromosome"/>
</dbReference>
<feature type="compositionally biased region" description="Low complexity" evidence="1">
    <location>
        <begin position="34"/>
        <end position="63"/>
    </location>
</feature>
<dbReference type="InterPro" id="IPR023393">
    <property type="entry name" value="START-like_dom_sf"/>
</dbReference>